<dbReference type="EMBL" id="WUAV01000003">
    <property type="protein sequence ID" value="KAF1760256.1"/>
    <property type="molecule type" value="Genomic_DNA"/>
</dbReference>
<proteinExistence type="predicted"/>
<dbReference type="RefSeq" id="XP_053586438.1">
    <property type="nucleotide sequence ID" value="XM_053726861.1"/>
</dbReference>
<name>A0A6A5H0G2_CAERE</name>
<evidence type="ECO:0000313" key="2">
    <source>
        <dbReference type="Proteomes" id="UP000483820"/>
    </source>
</evidence>
<dbReference type="KEGG" id="crq:GCK72_008502"/>
<accession>A0A6A5H0G2</accession>
<dbReference type="Proteomes" id="UP000483820">
    <property type="component" value="Chromosome III"/>
</dbReference>
<organism evidence="1 2">
    <name type="scientific">Caenorhabditis remanei</name>
    <name type="common">Caenorhabditis vulgaris</name>
    <dbReference type="NCBI Taxonomy" id="31234"/>
    <lineage>
        <taxon>Eukaryota</taxon>
        <taxon>Metazoa</taxon>
        <taxon>Ecdysozoa</taxon>
        <taxon>Nematoda</taxon>
        <taxon>Chromadorea</taxon>
        <taxon>Rhabditida</taxon>
        <taxon>Rhabditina</taxon>
        <taxon>Rhabditomorpha</taxon>
        <taxon>Rhabditoidea</taxon>
        <taxon>Rhabditidae</taxon>
        <taxon>Peloderinae</taxon>
        <taxon>Caenorhabditis</taxon>
    </lineage>
</organism>
<gene>
    <name evidence="1" type="ORF">GCK72_008502</name>
</gene>
<dbReference type="CTD" id="78774662"/>
<reference evidence="1 2" key="1">
    <citation type="submission" date="2019-12" db="EMBL/GenBank/DDBJ databases">
        <title>Chromosome-level assembly of the Caenorhabditis remanei genome.</title>
        <authorList>
            <person name="Teterina A.A."/>
            <person name="Willis J.H."/>
            <person name="Phillips P.C."/>
        </authorList>
    </citation>
    <scope>NUCLEOTIDE SEQUENCE [LARGE SCALE GENOMIC DNA]</scope>
    <source>
        <strain evidence="1 2">PX506</strain>
        <tissue evidence="1">Whole organism</tissue>
    </source>
</reference>
<dbReference type="AlphaFoldDB" id="A0A6A5H0G2"/>
<protein>
    <submittedName>
        <fullName evidence="1">Uncharacterized protein</fullName>
    </submittedName>
</protein>
<evidence type="ECO:0000313" key="1">
    <source>
        <dbReference type="EMBL" id="KAF1760256.1"/>
    </source>
</evidence>
<dbReference type="GeneID" id="78774662"/>
<sequence length="120" mass="12434">MLNINKNHVFDAQKFISIVIISQSITNESACSISADVAANEVITICGDFAATDFSNLLRVLSVSIVLATSFSGMGVLADALSVVADFTGGTTVHVAAAETIGVDVGGEEGEEKDLEGFSY</sequence>
<comment type="caution">
    <text evidence="1">The sequence shown here is derived from an EMBL/GenBank/DDBJ whole genome shotgun (WGS) entry which is preliminary data.</text>
</comment>